<evidence type="ECO:0000256" key="2">
    <source>
        <dbReference type="SAM" id="SignalP"/>
    </source>
</evidence>
<dbReference type="Pfam" id="PF01476">
    <property type="entry name" value="LysM"/>
    <property type="match status" value="1"/>
</dbReference>
<reference evidence="4 5" key="1">
    <citation type="submission" date="2013-10" db="EMBL/GenBank/DDBJ databases">
        <title>Salinisphaera halophila YIM 95161 Genome Sequencing.</title>
        <authorList>
            <person name="Lai Q."/>
            <person name="Li C."/>
            <person name="Shao Z."/>
        </authorList>
    </citation>
    <scope>NUCLEOTIDE SEQUENCE [LARGE SCALE GENOMIC DNA]</scope>
    <source>
        <strain evidence="4 5">YIM 95161</strain>
    </source>
</reference>
<dbReference type="SUPFAM" id="SSF54106">
    <property type="entry name" value="LysM domain"/>
    <property type="match status" value="1"/>
</dbReference>
<evidence type="ECO:0000313" key="5">
    <source>
        <dbReference type="Proteomes" id="UP000285123"/>
    </source>
</evidence>
<protein>
    <recommendedName>
        <fullName evidence="3">LysM domain-containing protein</fullName>
    </recommendedName>
</protein>
<organism evidence="4 5">
    <name type="scientific">Salinisphaera orenii YIM 95161</name>
    <dbReference type="NCBI Taxonomy" id="1051139"/>
    <lineage>
        <taxon>Bacteria</taxon>
        <taxon>Pseudomonadati</taxon>
        <taxon>Pseudomonadota</taxon>
        <taxon>Gammaproteobacteria</taxon>
        <taxon>Salinisphaerales</taxon>
        <taxon>Salinisphaeraceae</taxon>
        <taxon>Salinisphaera</taxon>
    </lineage>
</organism>
<dbReference type="InterPro" id="IPR036779">
    <property type="entry name" value="LysM_dom_sf"/>
</dbReference>
<name>A0A423PI32_9GAMM</name>
<dbReference type="Proteomes" id="UP000285123">
    <property type="component" value="Unassembled WGS sequence"/>
</dbReference>
<dbReference type="Gene3D" id="3.10.350.10">
    <property type="entry name" value="LysM domain"/>
    <property type="match status" value="1"/>
</dbReference>
<gene>
    <name evidence="4" type="ORF">SAHL_14565</name>
</gene>
<feature type="domain" description="LysM" evidence="3">
    <location>
        <begin position="67"/>
        <end position="115"/>
    </location>
</feature>
<feature type="compositionally biased region" description="Basic and acidic residues" evidence="1">
    <location>
        <begin position="123"/>
        <end position="136"/>
    </location>
</feature>
<evidence type="ECO:0000259" key="3">
    <source>
        <dbReference type="PROSITE" id="PS51782"/>
    </source>
</evidence>
<dbReference type="PROSITE" id="PS51782">
    <property type="entry name" value="LYSM"/>
    <property type="match status" value="1"/>
</dbReference>
<dbReference type="EMBL" id="AYKF01000115">
    <property type="protein sequence ID" value="ROO25298.1"/>
    <property type="molecule type" value="Genomic_DNA"/>
</dbReference>
<dbReference type="InterPro" id="IPR052196">
    <property type="entry name" value="Bact_Kbp"/>
</dbReference>
<feature type="chain" id="PRO_5019333308" description="LysM domain-containing protein" evidence="2">
    <location>
        <begin position="22"/>
        <end position="136"/>
    </location>
</feature>
<dbReference type="PANTHER" id="PTHR34700">
    <property type="entry name" value="POTASSIUM BINDING PROTEIN KBP"/>
    <property type="match status" value="1"/>
</dbReference>
<proteinExistence type="predicted"/>
<feature type="signal peptide" evidence="2">
    <location>
        <begin position="1"/>
        <end position="21"/>
    </location>
</feature>
<dbReference type="SMART" id="SM00257">
    <property type="entry name" value="LysM"/>
    <property type="match status" value="1"/>
</dbReference>
<feature type="region of interest" description="Disordered" evidence="1">
    <location>
        <begin position="117"/>
        <end position="136"/>
    </location>
</feature>
<evidence type="ECO:0000313" key="4">
    <source>
        <dbReference type="EMBL" id="ROO25298.1"/>
    </source>
</evidence>
<dbReference type="InterPro" id="IPR018392">
    <property type="entry name" value="LysM"/>
</dbReference>
<comment type="caution">
    <text evidence="4">The sequence shown here is derived from an EMBL/GenBank/DDBJ whole genome shotgun (WGS) entry which is preliminary data.</text>
</comment>
<accession>A0A423PI32</accession>
<dbReference type="CDD" id="cd00118">
    <property type="entry name" value="LysM"/>
    <property type="match status" value="1"/>
</dbReference>
<dbReference type="PANTHER" id="PTHR34700:SF4">
    <property type="entry name" value="PHAGE-LIKE ELEMENT PBSX PROTEIN XKDP"/>
    <property type="match status" value="1"/>
</dbReference>
<keyword evidence="2" id="KW-0732">Signal</keyword>
<evidence type="ECO:0000256" key="1">
    <source>
        <dbReference type="SAM" id="MobiDB-lite"/>
    </source>
</evidence>
<feature type="region of interest" description="Disordered" evidence="1">
    <location>
        <begin position="26"/>
        <end position="50"/>
    </location>
</feature>
<dbReference type="AlphaFoldDB" id="A0A423PI32"/>
<feature type="non-terminal residue" evidence="4">
    <location>
        <position position="136"/>
    </location>
</feature>
<sequence length="136" mass="14648">MNTTLGAVVRALALGAGLVLAGCAGQPTSPAGPPGPAPRDEAPPRAVAPPDLETADLSAQIRDDAPLRYVVKPGDTLWDIAGYYLRDPWYWPQLWNDNPDIDNPHRIRPGDVLVLSRAGDGQPRLDRGGRERLSPR</sequence>